<dbReference type="Pfam" id="PF00644">
    <property type="entry name" value="PARP"/>
    <property type="match status" value="1"/>
</dbReference>
<keyword evidence="3" id="KW-0548">Nucleotidyltransferase</keyword>
<dbReference type="OMA" id="HENIWVV"/>
<reference evidence="9" key="2">
    <citation type="submission" date="2025-09" db="UniProtKB">
        <authorList>
            <consortium name="Ensembl"/>
        </authorList>
    </citation>
    <scope>IDENTIFICATION</scope>
</reference>
<evidence type="ECO:0000256" key="6">
    <source>
        <dbReference type="ARBA" id="ARBA00024347"/>
    </source>
</evidence>
<reference evidence="9" key="1">
    <citation type="submission" date="2025-08" db="UniProtKB">
        <authorList>
            <consortium name="Ensembl"/>
        </authorList>
    </citation>
    <scope>IDENTIFICATION</scope>
</reference>
<sequence>MCTHHQFLFLTAPSEKEAEFRSARRKYGSSFAFHGSKIENWHSIIRQGLFVYSYTKYQKNGAVFGPGIYTSPVYHIACGYSFILCQQNTKTKPSKHNNDQLLMEQPIIKCIALCEVIKSDSLKKHENIWVVSNPNHICIRLLFV</sequence>
<dbReference type="InterPro" id="IPR051838">
    <property type="entry name" value="ARTD_PARP"/>
</dbReference>
<evidence type="ECO:0000256" key="7">
    <source>
        <dbReference type="RuleBase" id="RU362114"/>
    </source>
</evidence>
<dbReference type="EC" id="2.4.2.-" evidence="7"/>
<dbReference type="SUPFAM" id="SSF56399">
    <property type="entry name" value="ADP-ribosylation"/>
    <property type="match status" value="1"/>
</dbReference>
<dbReference type="AlphaFoldDB" id="A0A8C4QIK1"/>
<evidence type="ECO:0000256" key="3">
    <source>
        <dbReference type="ARBA" id="ARBA00022695"/>
    </source>
</evidence>
<evidence type="ECO:0000313" key="9">
    <source>
        <dbReference type="Ensembl" id="ENSEBUP00000015249.1"/>
    </source>
</evidence>
<evidence type="ECO:0000256" key="1">
    <source>
        <dbReference type="ARBA" id="ARBA00022676"/>
    </source>
</evidence>
<evidence type="ECO:0000256" key="4">
    <source>
        <dbReference type="ARBA" id="ARBA00022765"/>
    </source>
</evidence>
<name>A0A8C4QIK1_EPTBU</name>
<dbReference type="InterPro" id="IPR012317">
    <property type="entry name" value="Poly(ADP-ribose)pol_cat_dom"/>
</dbReference>
<keyword evidence="1 7" id="KW-0328">Glycosyltransferase</keyword>
<dbReference type="Ensembl" id="ENSEBUT00000015825.1">
    <property type="protein sequence ID" value="ENSEBUP00000015249.1"/>
    <property type="gene ID" value="ENSEBUG00000009608.1"/>
</dbReference>
<dbReference type="GeneTree" id="ENSGT00950000183129"/>
<feature type="domain" description="PARP catalytic" evidence="8">
    <location>
        <begin position="1"/>
        <end position="144"/>
    </location>
</feature>
<evidence type="ECO:0000313" key="10">
    <source>
        <dbReference type="Proteomes" id="UP000694388"/>
    </source>
</evidence>
<keyword evidence="2 7" id="KW-0808">Transferase</keyword>
<comment type="similarity">
    <text evidence="6">Belongs to the ARTD/PARP family.</text>
</comment>
<keyword evidence="5 7" id="KW-0520">NAD</keyword>
<evidence type="ECO:0000259" key="8">
    <source>
        <dbReference type="PROSITE" id="PS51059"/>
    </source>
</evidence>
<protein>
    <recommendedName>
        <fullName evidence="7">Poly [ADP-ribose] polymerase</fullName>
        <shortName evidence="7">PARP</shortName>
        <ecNumber evidence="7">2.4.2.-</ecNumber>
    </recommendedName>
</protein>
<dbReference type="GO" id="GO:0003950">
    <property type="term" value="F:NAD+ poly-ADP-ribosyltransferase activity"/>
    <property type="evidence" value="ECO:0007669"/>
    <property type="project" value="UniProtKB-UniRule"/>
</dbReference>
<dbReference type="Gene3D" id="3.90.228.10">
    <property type="match status" value="1"/>
</dbReference>
<dbReference type="PROSITE" id="PS51059">
    <property type="entry name" value="PARP_CATALYTIC"/>
    <property type="match status" value="1"/>
</dbReference>
<accession>A0A8C4QIK1</accession>
<organism evidence="9 10">
    <name type="scientific">Eptatretus burgeri</name>
    <name type="common">Inshore hagfish</name>
    <dbReference type="NCBI Taxonomy" id="7764"/>
    <lineage>
        <taxon>Eukaryota</taxon>
        <taxon>Metazoa</taxon>
        <taxon>Chordata</taxon>
        <taxon>Craniata</taxon>
        <taxon>Vertebrata</taxon>
        <taxon>Cyclostomata</taxon>
        <taxon>Myxini</taxon>
        <taxon>Myxiniformes</taxon>
        <taxon>Myxinidae</taxon>
        <taxon>Eptatretinae</taxon>
        <taxon>Eptatretus</taxon>
    </lineage>
</organism>
<dbReference type="PANTHER" id="PTHR21328">
    <property type="entry name" value="POLY ADP-RIBOSE POLYMERASE FAMILY, MEMBER PARP"/>
    <property type="match status" value="1"/>
</dbReference>
<evidence type="ECO:0000256" key="5">
    <source>
        <dbReference type="ARBA" id="ARBA00023027"/>
    </source>
</evidence>
<evidence type="ECO:0000256" key="2">
    <source>
        <dbReference type="ARBA" id="ARBA00022679"/>
    </source>
</evidence>
<keyword evidence="10" id="KW-1185">Reference proteome</keyword>
<proteinExistence type="inferred from homology"/>
<dbReference type="Proteomes" id="UP000694388">
    <property type="component" value="Unplaced"/>
</dbReference>
<keyword evidence="4" id="KW-0013">ADP-ribosylation</keyword>
<dbReference type="GO" id="GO:0016779">
    <property type="term" value="F:nucleotidyltransferase activity"/>
    <property type="evidence" value="ECO:0007669"/>
    <property type="project" value="UniProtKB-KW"/>
</dbReference>